<feature type="region of interest" description="Disordered" evidence="4">
    <location>
        <begin position="80"/>
        <end position="124"/>
    </location>
</feature>
<dbReference type="SUPFAM" id="SSF49503">
    <property type="entry name" value="Cupredoxins"/>
    <property type="match status" value="3"/>
</dbReference>
<dbReference type="Pfam" id="PF07731">
    <property type="entry name" value="Cu-oxidase_2"/>
    <property type="match status" value="1"/>
</dbReference>
<dbReference type="Proteomes" id="UP000199126">
    <property type="component" value="Unassembled WGS sequence"/>
</dbReference>
<dbReference type="InterPro" id="IPR001117">
    <property type="entry name" value="Cu-oxidase_2nd"/>
</dbReference>
<feature type="domain" description="Plastocyanin-like" evidence="6">
    <location>
        <begin position="445"/>
        <end position="543"/>
    </location>
</feature>
<keyword evidence="1" id="KW-0479">Metal-binding</keyword>
<dbReference type="CDD" id="cd13896">
    <property type="entry name" value="CuRO_3_CopA"/>
    <property type="match status" value="1"/>
</dbReference>
<evidence type="ECO:0000256" key="3">
    <source>
        <dbReference type="ARBA" id="ARBA00023008"/>
    </source>
</evidence>
<protein>
    <submittedName>
        <fullName evidence="8">Multicopper oxidase with three cupredoxin domains (Includes cell division protein FtsP and spore coat protein CotA)</fullName>
    </submittedName>
</protein>
<keyword evidence="8" id="KW-0132">Cell division</keyword>
<dbReference type="PANTHER" id="PTHR11709">
    <property type="entry name" value="MULTI-COPPER OXIDASE"/>
    <property type="match status" value="1"/>
</dbReference>
<proteinExistence type="predicted"/>
<dbReference type="AlphaFoldDB" id="A0A1H8WKR3"/>
<dbReference type="InterPro" id="IPR008972">
    <property type="entry name" value="Cupredoxin"/>
</dbReference>
<dbReference type="Gene3D" id="2.60.40.420">
    <property type="entry name" value="Cupredoxins - blue copper proteins"/>
    <property type="match status" value="3"/>
</dbReference>
<evidence type="ECO:0000259" key="6">
    <source>
        <dbReference type="Pfam" id="PF07731"/>
    </source>
</evidence>
<feature type="domain" description="Plastocyanin-like" evidence="7">
    <location>
        <begin position="113"/>
        <end position="223"/>
    </location>
</feature>
<evidence type="ECO:0000259" key="7">
    <source>
        <dbReference type="Pfam" id="PF07732"/>
    </source>
</evidence>
<name>A0A1H8WKR3_9EURY</name>
<dbReference type="Pfam" id="PF00394">
    <property type="entry name" value="Cu-oxidase"/>
    <property type="match status" value="1"/>
</dbReference>
<dbReference type="PROSITE" id="PS00080">
    <property type="entry name" value="MULTICOPPER_OXIDASE2"/>
    <property type="match status" value="1"/>
</dbReference>
<dbReference type="CDD" id="cd13861">
    <property type="entry name" value="CuRO_1_CumA_like"/>
    <property type="match status" value="1"/>
</dbReference>
<feature type="compositionally biased region" description="Gly residues" evidence="4">
    <location>
        <begin position="257"/>
        <end position="280"/>
    </location>
</feature>
<feature type="region of interest" description="Disordered" evidence="4">
    <location>
        <begin position="244"/>
        <end position="280"/>
    </location>
</feature>
<dbReference type="EMBL" id="FODV01000031">
    <property type="protein sequence ID" value="SEP27678.1"/>
    <property type="molecule type" value="Genomic_DNA"/>
</dbReference>
<reference evidence="9" key="1">
    <citation type="submission" date="2016-10" db="EMBL/GenBank/DDBJ databases">
        <authorList>
            <person name="Varghese N."/>
            <person name="Submissions S."/>
        </authorList>
    </citation>
    <scope>NUCLEOTIDE SEQUENCE [LARGE SCALE GENOMIC DNA]</scope>
    <source>
        <strain evidence="9">CGMCC 1.10121</strain>
    </source>
</reference>
<dbReference type="InterPro" id="IPR045087">
    <property type="entry name" value="Cu-oxidase_fam"/>
</dbReference>
<feature type="domain" description="Plastocyanin-like" evidence="5">
    <location>
        <begin position="287"/>
        <end position="401"/>
    </location>
</feature>
<evidence type="ECO:0000256" key="4">
    <source>
        <dbReference type="SAM" id="MobiDB-lite"/>
    </source>
</evidence>
<keyword evidence="8" id="KW-0131">Cell cycle</keyword>
<keyword evidence="8" id="KW-0946">Virion</keyword>
<gene>
    <name evidence="8" type="ORF">SAMN04487948_13112</name>
</gene>
<dbReference type="InterPro" id="IPR002355">
    <property type="entry name" value="Cu_oxidase_Cu_BS"/>
</dbReference>
<sequence length="545" mass="58603">MLGCGNKAQKYIRVQPLPRSDDFDSREGHVRYVRRSPRFVAGSTNHLYVGASTMIPSLTRRELLTASTLGLASIAGCTETSNLGGSDGSDESDPTPLPPESADESRSLRAEAGSYEPAGHPLDTWLYGGQVPGPEIRVDENTRLRVDVTNDLPDGAETTIHWHGVPVRNPADGVPGLTQDPIAAGESFSYVFDTTPPGTYFYHSHVGLQLERQLLGPLVVEEESPHVDYDRDVVVFLNDYLSTPPKPESEWRSESDGGSGGGMGGGGMGGGGMGGGGMGSTGGSGMMASWRPPYAGHLVNGRASDSPTEFAVSEGERIRFRFINASGATTYRVGVGGHAMEVSHADGRPVDPVDADSFVFGAGERYDALVTADRPGTWEIRAVPIDGDEAPARAVLRYEGAESQSVRAPTFDGRRLEYGDLRARESLDAFGGTPDRRFDLTLSAGSEPGAWLIDGQRFPDADPLGISEGDHVRVRLTNRSAMLHPMHLHGHFFRVGDALKDTVVVPAHMGSVTLDFVADNPGDWLFHCHNAYHLEGGMARVFEYR</sequence>
<dbReference type="InterPro" id="IPR011706">
    <property type="entry name" value="Cu-oxidase_C"/>
</dbReference>
<accession>A0A1H8WKR3</accession>
<dbReference type="PANTHER" id="PTHR11709:SF394">
    <property type="entry name" value="FI03373P-RELATED"/>
    <property type="match status" value="1"/>
</dbReference>
<keyword evidence="2" id="KW-0560">Oxidoreductase</keyword>
<evidence type="ECO:0000256" key="2">
    <source>
        <dbReference type="ARBA" id="ARBA00023002"/>
    </source>
</evidence>
<evidence type="ECO:0000313" key="8">
    <source>
        <dbReference type="EMBL" id="SEP27678.1"/>
    </source>
</evidence>
<dbReference type="GO" id="GO:0005507">
    <property type="term" value="F:copper ion binding"/>
    <property type="evidence" value="ECO:0007669"/>
    <property type="project" value="InterPro"/>
</dbReference>
<dbReference type="InterPro" id="IPR011707">
    <property type="entry name" value="Cu-oxidase-like_N"/>
</dbReference>
<keyword evidence="9" id="KW-1185">Reference proteome</keyword>
<dbReference type="InterPro" id="IPR033138">
    <property type="entry name" value="Cu_oxidase_CS"/>
</dbReference>
<dbReference type="GO" id="GO:0051301">
    <property type="term" value="P:cell division"/>
    <property type="evidence" value="ECO:0007669"/>
    <property type="project" value="UniProtKB-KW"/>
</dbReference>
<evidence type="ECO:0000313" key="9">
    <source>
        <dbReference type="Proteomes" id="UP000199126"/>
    </source>
</evidence>
<keyword evidence="3" id="KW-0186">Copper</keyword>
<evidence type="ECO:0000259" key="5">
    <source>
        <dbReference type="Pfam" id="PF00394"/>
    </source>
</evidence>
<dbReference type="GO" id="GO:0016491">
    <property type="term" value="F:oxidoreductase activity"/>
    <property type="evidence" value="ECO:0007669"/>
    <property type="project" value="UniProtKB-KW"/>
</dbReference>
<dbReference type="InterPro" id="IPR034279">
    <property type="entry name" value="CuRO_3_CopA"/>
</dbReference>
<dbReference type="Pfam" id="PF07732">
    <property type="entry name" value="Cu-oxidase_3"/>
    <property type="match status" value="1"/>
</dbReference>
<organism evidence="8 9">
    <name type="scientific">Halogranum amylolyticum</name>
    <dbReference type="NCBI Taxonomy" id="660520"/>
    <lineage>
        <taxon>Archaea</taxon>
        <taxon>Methanobacteriati</taxon>
        <taxon>Methanobacteriota</taxon>
        <taxon>Stenosarchaea group</taxon>
        <taxon>Halobacteria</taxon>
        <taxon>Halobacteriales</taxon>
        <taxon>Haloferacaceae</taxon>
    </lineage>
</organism>
<evidence type="ECO:0000256" key="1">
    <source>
        <dbReference type="ARBA" id="ARBA00022723"/>
    </source>
</evidence>
<dbReference type="PROSITE" id="PS00079">
    <property type="entry name" value="MULTICOPPER_OXIDASE1"/>
    <property type="match status" value="1"/>
</dbReference>
<keyword evidence="8" id="KW-0167">Capsid protein</keyword>